<name>A0AAN6WIF6_9PEZI</name>
<dbReference type="EMBL" id="MU864622">
    <property type="protein sequence ID" value="KAK4182688.1"/>
    <property type="molecule type" value="Genomic_DNA"/>
</dbReference>
<keyword evidence="3" id="KW-1185">Reference proteome</keyword>
<sequence>FCDLPPEVRQEIWKLAAQAPVEGICFYTGAYRYLEAPKVQQPFNLSLMLTCSESYDIVVKTGRIPRRDFDPDVDIFWITNHSALSTFFQMTGGKIKGWRRTAIDPTVLPEWIPNMKHLAISLPQTDWTYYDPNNDQIIHCLGRLTSLKTLTVVFPQ</sequence>
<dbReference type="InterPro" id="IPR003314">
    <property type="entry name" value="Mu-type_HTH"/>
</dbReference>
<feature type="domain" description="HTH Mu-type" evidence="1">
    <location>
        <begin position="1"/>
        <end position="20"/>
    </location>
</feature>
<proteinExistence type="predicted"/>
<accession>A0AAN6WIF6</accession>
<dbReference type="PROSITE" id="PS51702">
    <property type="entry name" value="HTH_MU"/>
    <property type="match status" value="1"/>
</dbReference>
<dbReference type="InterPro" id="IPR045518">
    <property type="entry name" value="2EXR"/>
</dbReference>
<reference evidence="2" key="2">
    <citation type="submission" date="2023-05" db="EMBL/GenBank/DDBJ databases">
        <authorList>
            <consortium name="Lawrence Berkeley National Laboratory"/>
            <person name="Steindorff A."/>
            <person name="Hensen N."/>
            <person name="Bonometti L."/>
            <person name="Westerberg I."/>
            <person name="Brannstrom I.O."/>
            <person name="Guillou S."/>
            <person name="Cros-Aarteil S."/>
            <person name="Calhoun S."/>
            <person name="Haridas S."/>
            <person name="Kuo A."/>
            <person name="Mondo S."/>
            <person name="Pangilinan J."/>
            <person name="Riley R."/>
            <person name="Labutti K."/>
            <person name="Andreopoulos B."/>
            <person name="Lipzen A."/>
            <person name="Chen C."/>
            <person name="Yanf M."/>
            <person name="Daum C."/>
            <person name="Ng V."/>
            <person name="Clum A."/>
            <person name="Ohm R."/>
            <person name="Martin F."/>
            <person name="Silar P."/>
            <person name="Natvig D."/>
            <person name="Lalanne C."/>
            <person name="Gautier V."/>
            <person name="Ament-Velasquez S.L."/>
            <person name="Kruys A."/>
            <person name="Hutchinson M.I."/>
            <person name="Powell A.J."/>
            <person name="Barry K."/>
            <person name="Miller A.N."/>
            <person name="Grigoriev I.V."/>
            <person name="Debuchy R."/>
            <person name="Gladieux P."/>
            <person name="Thoren M.H."/>
            <person name="Johannesson H."/>
        </authorList>
    </citation>
    <scope>NUCLEOTIDE SEQUENCE</scope>
    <source>
        <strain evidence="2">PSN309</strain>
    </source>
</reference>
<comment type="caution">
    <text evidence="2">The sequence shown here is derived from an EMBL/GenBank/DDBJ whole genome shotgun (WGS) entry which is preliminary data.</text>
</comment>
<dbReference type="Pfam" id="PF20150">
    <property type="entry name" value="2EXR"/>
    <property type="match status" value="1"/>
</dbReference>
<evidence type="ECO:0000313" key="2">
    <source>
        <dbReference type="EMBL" id="KAK4182688.1"/>
    </source>
</evidence>
<evidence type="ECO:0000259" key="1">
    <source>
        <dbReference type="PROSITE" id="PS51702"/>
    </source>
</evidence>
<gene>
    <name evidence="2" type="ORF">QBC35DRAFT_342301</name>
</gene>
<dbReference type="AlphaFoldDB" id="A0AAN6WIF6"/>
<organism evidence="2 3">
    <name type="scientific">Podospora australis</name>
    <dbReference type="NCBI Taxonomy" id="1536484"/>
    <lineage>
        <taxon>Eukaryota</taxon>
        <taxon>Fungi</taxon>
        <taxon>Dikarya</taxon>
        <taxon>Ascomycota</taxon>
        <taxon>Pezizomycotina</taxon>
        <taxon>Sordariomycetes</taxon>
        <taxon>Sordariomycetidae</taxon>
        <taxon>Sordariales</taxon>
        <taxon>Podosporaceae</taxon>
        <taxon>Podospora</taxon>
    </lineage>
</organism>
<dbReference type="Proteomes" id="UP001302126">
    <property type="component" value="Unassembled WGS sequence"/>
</dbReference>
<evidence type="ECO:0000313" key="3">
    <source>
        <dbReference type="Proteomes" id="UP001302126"/>
    </source>
</evidence>
<feature type="non-terminal residue" evidence="2">
    <location>
        <position position="156"/>
    </location>
</feature>
<reference evidence="2" key="1">
    <citation type="journal article" date="2023" name="Mol. Phylogenet. Evol.">
        <title>Genome-scale phylogeny and comparative genomics of the fungal order Sordariales.</title>
        <authorList>
            <person name="Hensen N."/>
            <person name="Bonometti L."/>
            <person name="Westerberg I."/>
            <person name="Brannstrom I.O."/>
            <person name="Guillou S."/>
            <person name="Cros-Aarteil S."/>
            <person name="Calhoun S."/>
            <person name="Haridas S."/>
            <person name="Kuo A."/>
            <person name="Mondo S."/>
            <person name="Pangilinan J."/>
            <person name="Riley R."/>
            <person name="LaButti K."/>
            <person name="Andreopoulos B."/>
            <person name="Lipzen A."/>
            <person name="Chen C."/>
            <person name="Yan M."/>
            <person name="Daum C."/>
            <person name="Ng V."/>
            <person name="Clum A."/>
            <person name="Steindorff A."/>
            <person name="Ohm R.A."/>
            <person name="Martin F."/>
            <person name="Silar P."/>
            <person name="Natvig D.O."/>
            <person name="Lalanne C."/>
            <person name="Gautier V."/>
            <person name="Ament-Velasquez S.L."/>
            <person name="Kruys A."/>
            <person name="Hutchinson M.I."/>
            <person name="Powell A.J."/>
            <person name="Barry K."/>
            <person name="Miller A.N."/>
            <person name="Grigoriev I.V."/>
            <person name="Debuchy R."/>
            <person name="Gladieux P."/>
            <person name="Hiltunen Thoren M."/>
            <person name="Johannesson H."/>
        </authorList>
    </citation>
    <scope>NUCLEOTIDE SEQUENCE</scope>
    <source>
        <strain evidence="2">PSN309</strain>
    </source>
</reference>
<dbReference type="GO" id="GO:0003677">
    <property type="term" value="F:DNA binding"/>
    <property type="evidence" value="ECO:0007669"/>
    <property type="project" value="InterPro"/>
</dbReference>
<protein>
    <recommendedName>
        <fullName evidence="1">HTH Mu-type domain-containing protein</fullName>
    </recommendedName>
</protein>
<feature type="non-terminal residue" evidence="2">
    <location>
        <position position="1"/>
    </location>
</feature>